<sequence length="76" mass="8223">MVWTRLVGDKRALFAATGLASTSAKRASLLTLRDLAEEGTLRPVIDREYPLNDIADAHRYVDTGHKAGSVVVTVGE</sequence>
<dbReference type="Gene3D" id="3.90.180.10">
    <property type="entry name" value="Medium-chain alcohol dehydrogenases, catalytic domain"/>
    <property type="match status" value="1"/>
</dbReference>
<gene>
    <name evidence="1" type="ORF">AUR66_17335</name>
</gene>
<proteinExistence type="predicted"/>
<accession>A0A0W1S579</accession>
<dbReference type="Pfam" id="PF13602">
    <property type="entry name" value="ADH_zinc_N_2"/>
    <property type="match status" value="1"/>
</dbReference>
<keyword evidence="2" id="KW-1185">Reference proteome</keyword>
<reference evidence="1 2" key="1">
    <citation type="submission" date="2015-12" db="EMBL/GenBank/DDBJ databases">
        <title>Haloferax profundi sp. nov. isolated from the Discovery deep brine-seawater interface in the Red Sea.</title>
        <authorList>
            <person name="Zhang G."/>
            <person name="Stingl U."/>
            <person name="Rashid M."/>
        </authorList>
    </citation>
    <scope>NUCLEOTIDE SEQUENCE [LARGE SCALE GENOMIC DNA]</scope>
    <source>
        <strain evidence="1 2">SB29</strain>
    </source>
</reference>
<comment type="caution">
    <text evidence="1">The sequence shown here is derived from an EMBL/GenBank/DDBJ whole genome shotgun (WGS) entry which is preliminary data.</text>
</comment>
<protein>
    <recommendedName>
        <fullName evidence="3">Alcohol dehydrogenase</fullName>
    </recommendedName>
</protein>
<dbReference type="AlphaFoldDB" id="A0A0W1S579"/>
<dbReference type="Proteomes" id="UP000053157">
    <property type="component" value="Unassembled WGS sequence"/>
</dbReference>
<evidence type="ECO:0000313" key="2">
    <source>
        <dbReference type="Proteomes" id="UP000053157"/>
    </source>
</evidence>
<name>A0A0W1S579_9EURY</name>
<organism evidence="1 2">
    <name type="scientific">Haloferax profundi</name>
    <dbReference type="NCBI Taxonomy" id="1544718"/>
    <lineage>
        <taxon>Archaea</taxon>
        <taxon>Methanobacteriati</taxon>
        <taxon>Methanobacteriota</taxon>
        <taxon>Stenosarchaea group</taxon>
        <taxon>Halobacteria</taxon>
        <taxon>Halobacteriales</taxon>
        <taxon>Haloferacaceae</taxon>
        <taxon>Haloferax</taxon>
    </lineage>
</organism>
<dbReference type="EMBL" id="LOPV01000405">
    <property type="protein sequence ID" value="KTG21050.1"/>
    <property type="molecule type" value="Genomic_DNA"/>
</dbReference>
<evidence type="ECO:0008006" key="3">
    <source>
        <dbReference type="Google" id="ProtNLM"/>
    </source>
</evidence>
<evidence type="ECO:0000313" key="1">
    <source>
        <dbReference type="EMBL" id="KTG21050.1"/>
    </source>
</evidence>